<accession>A0A1H8I2P5</accession>
<evidence type="ECO:0000256" key="1">
    <source>
        <dbReference type="ARBA" id="ARBA00005879"/>
    </source>
</evidence>
<name>A0A1H8I2P5_9BURK</name>
<keyword evidence="5 10" id="KW-0808">Transferase</keyword>
<evidence type="ECO:0000313" key="13">
    <source>
        <dbReference type="Proteomes" id="UP000199531"/>
    </source>
</evidence>
<dbReference type="SUPFAM" id="SSF53790">
    <property type="entry name" value="Tetrapyrrole methylase"/>
    <property type="match status" value="1"/>
</dbReference>
<dbReference type="GO" id="GO:0009236">
    <property type="term" value="P:cobalamin biosynthetic process"/>
    <property type="evidence" value="ECO:0007669"/>
    <property type="project" value="UniProtKB-KW"/>
</dbReference>
<dbReference type="PROSITE" id="PS00840">
    <property type="entry name" value="SUMT_2"/>
    <property type="match status" value="1"/>
</dbReference>
<keyword evidence="6" id="KW-0949">S-adenosyl-L-methionine</keyword>
<dbReference type="InterPro" id="IPR006366">
    <property type="entry name" value="CobA/CysG_C"/>
</dbReference>
<comment type="pathway">
    <text evidence="9">Cofactor biosynthesis; adenosylcobalamin biosynthesis; precorrin-2 from uroporphyrinogen III: step 1/1.</text>
</comment>
<dbReference type="PROSITE" id="PS00839">
    <property type="entry name" value="SUMT_1"/>
    <property type="match status" value="1"/>
</dbReference>
<dbReference type="InterPro" id="IPR035996">
    <property type="entry name" value="4pyrrol_Methylase_sf"/>
</dbReference>
<comment type="similarity">
    <text evidence="1 10">Belongs to the precorrin methyltransferase family.</text>
</comment>
<dbReference type="InterPro" id="IPR014776">
    <property type="entry name" value="4pyrrole_Mease_sub2"/>
</dbReference>
<dbReference type="GO" id="GO:0004851">
    <property type="term" value="F:uroporphyrin-III C-methyltransferase activity"/>
    <property type="evidence" value="ECO:0007669"/>
    <property type="project" value="UniProtKB-EC"/>
</dbReference>
<evidence type="ECO:0000313" key="12">
    <source>
        <dbReference type="EMBL" id="SEN62833.1"/>
    </source>
</evidence>
<dbReference type="EC" id="2.1.1.107" evidence="2"/>
<dbReference type="CDD" id="cd11642">
    <property type="entry name" value="SUMT"/>
    <property type="match status" value="1"/>
</dbReference>
<evidence type="ECO:0000256" key="6">
    <source>
        <dbReference type="ARBA" id="ARBA00022691"/>
    </source>
</evidence>
<comment type="pathway">
    <text evidence="8">Porphyrin-containing compound metabolism; siroheme biosynthesis; precorrin-2 from uroporphyrinogen III: step 1/1.</text>
</comment>
<dbReference type="Pfam" id="PF00590">
    <property type="entry name" value="TP_methylase"/>
    <property type="match status" value="1"/>
</dbReference>
<evidence type="ECO:0000256" key="8">
    <source>
        <dbReference type="ARBA" id="ARBA00025705"/>
    </source>
</evidence>
<proteinExistence type="inferred from homology"/>
<organism evidence="12 13">
    <name type="scientific">Brachymonas denitrificans DSM 15123</name>
    <dbReference type="NCBI Taxonomy" id="1121117"/>
    <lineage>
        <taxon>Bacteria</taxon>
        <taxon>Pseudomonadati</taxon>
        <taxon>Pseudomonadota</taxon>
        <taxon>Betaproteobacteria</taxon>
        <taxon>Burkholderiales</taxon>
        <taxon>Comamonadaceae</taxon>
        <taxon>Brachymonas</taxon>
    </lineage>
</organism>
<dbReference type="RefSeq" id="WP_200785764.1">
    <property type="nucleotide sequence ID" value="NZ_FOCW01000003.1"/>
</dbReference>
<dbReference type="EMBL" id="FOCW01000003">
    <property type="protein sequence ID" value="SEN62833.1"/>
    <property type="molecule type" value="Genomic_DNA"/>
</dbReference>
<dbReference type="FunFam" id="3.40.1010.10:FF:000001">
    <property type="entry name" value="Siroheme synthase"/>
    <property type="match status" value="1"/>
</dbReference>
<protein>
    <recommendedName>
        <fullName evidence="2">uroporphyrinogen-III C-methyltransferase</fullName>
        <ecNumber evidence="2">2.1.1.107</ecNumber>
    </recommendedName>
</protein>
<dbReference type="GO" id="GO:0019354">
    <property type="term" value="P:siroheme biosynthetic process"/>
    <property type="evidence" value="ECO:0007669"/>
    <property type="project" value="UniProtKB-UniPathway"/>
</dbReference>
<dbReference type="AlphaFoldDB" id="A0A1H8I2P5"/>
<evidence type="ECO:0000256" key="3">
    <source>
        <dbReference type="ARBA" id="ARBA00022573"/>
    </source>
</evidence>
<reference evidence="12 13" key="1">
    <citation type="submission" date="2016-10" db="EMBL/GenBank/DDBJ databases">
        <authorList>
            <person name="de Groot N.N."/>
        </authorList>
    </citation>
    <scope>NUCLEOTIDE SEQUENCE [LARGE SCALE GENOMIC DNA]</scope>
    <source>
        <strain evidence="12 13">DSM 15123</strain>
    </source>
</reference>
<dbReference type="GO" id="GO:0032259">
    <property type="term" value="P:methylation"/>
    <property type="evidence" value="ECO:0007669"/>
    <property type="project" value="UniProtKB-KW"/>
</dbReference>
<gene>
    <name evidence="12" type="ORF">SAMN02745977_01688</name>
</gene>
<dbReference type="InterPro" id="IPR000878">
    <property type="entry name" value="4pyrrol_Mease"/>
</dbReference>
<dbReference type="PANTHER" id="PTHR45790">
    <property type="entry name" value="SIROHEME SYNTHASE-RELATED"/>
    <property type="match status" value="1"/>
</dbReference>
<dbReference type="InterPro" id="IPR003043">
    <property type="entry name" value="Uropor_MeTrfase_CS"/>
</dbReference>
<dbReference type="STRING" id="1121117.SAMN02745977_01688"/>
<evidence type="ECO:0000256" key="9">
    <source>
        <dbReference type="ARBA" id="ARBA00060548"/>
    </source>
</evidence>
<evidence type="ECO:0000256" key="5">
    <source>
        <dbReference type="ARBA" id="ARBA00022679"/>
    </source>
</evidence>
<dbReference type="UniPathway" id="UPA00262">
    <property type="reaction ID" value="UER00211"/>
</dbReference>
<evidence type="ECO:0000256" key="2">
    <source>
        <dbReference type="ARBA" id="ARBA00012162"/>
    </source>
</evidence>
<dbReference type="InterPro" id="IPR050161">
    <property type="entry name" value="Siro_Cobalamin_biosynth"/>
</dbReference>
<dbReference type="NCBIfam" id="NF004790">
    <property type="entry name" value="PRK06136.1"/>
    <property type="match status" value="1"/>
</dbReference>
<keyword evidence="13" id="KW-1185">Reference proteome</keyword>
<dbReference type="Gene3D" id="3.30.950.10">
    <property type="entry name" value="Methyltransferase, Cobalt-precorrin-4 Transmethylase, Domain 2"/>
    <property type="match status" value="1"/>
</dbReference>
<evidence type="ECO:0000256" key="7">
    <source>
        <dbReference type="ARBA" id="ARBA00023244"/>
    </source>
</evidence>
<evidence type="ECO:0000259" key="11">
    <source>
        <dbReference type="Pfam" id="PF00590"/>
    </source>
</evidence>
<keyword evidence="3" id="KW-0169">Cobalamin biosynthesis</keyword>
<dbReference type="Gene3D" id="3.40.1010.10">
    <property type="entry name" value="Cobalt-precorrin-4 Transmethylase, Domain 1"/>
    <property type="match status" value="1"/>
</dbReference>
<evidence type="ECO:0000256" key="4">
    <source>
        <dbReference type="ARBA" id="ARBA00022603"/>
    </source>
</evidence>
<dbReference type="PANTHER" id="PTHR45790:SF1">
    <property type="entry name" value="SIROHEME SYNTHASE"/>
    <property type="match status" value="1"/>
</dbReference>
<dbReference type="InterPro" id="IPR014777">
    <property type="entry name" value="4pyrrole_Mease_sub1"/>
</dbReference>
<keyword evidence="4 10" id="KW-0489">Methyltransferase</keyword>
<keyword evidence="7" id="KW-0627">Porphyrin biosynthesis</keyword>
<evidence type="ECO:0000256" key="10">
    <source>
        <dbReference type="RuleBase" id="RU003960"/>
    </source>
</evidence>
<sequence length="275" mass="29237">MRNTNNACTVEAAGASQPENGPLVSLVGAGPGDPELLTLRALRRLREADVVLYDLLVSQEILDLIPERCECICVGKRANRHMLPQEETNRMIVNKARMGLRVVRLKGGDPFMFGRGGEEMQELASEGIPCEVVPGVTAAMGAASSTGIPLTHRDHAQMVSFVTGHRKKDCDDLEWVRHLNPASTLVVYMGLGEAPRIAAELMAHGHAADTPVAAVASATTPQQEVLTTTLGALAEALQGSGLVSPVLLIIGSVVTLHADLYPLIEQAKRGMVEAA</sequence>
<dbReference type="NCBIfam" id="TIGR01469">
    <property type="entry name" value="cobA_cysG_Cterm"/>
    <property type="match status" value="1"/>
</dbReference>
<dbReference type="Proteomes" id="UP000199531">
    <property type="component" value="Unassembled WGS sequence"/>
</dbReference>
<feature type="domain" description="Tetrapyrrole methylase" evidence="11">
    <location>
        <begin position="24"/>
        <end position="233"/>
    </location>
</feature>
<dbReference type="FunFam" id="3.30.950.10:FF:000001">
    <property type="entry name" value="Siroheme synthase"/>
    <property type="match status" value="1"/>
</dbReference>